<sequence length="66" mass="7977">MMLKWVPECLSPAFLKSAKQILEYESYWEDLYYQQKEVTVYYKQQEGNNLILLTVIARYGQNFFRG</sequence>
<evidence type="ECO:0000313" key="2">
    <source>
        <dbReference type="Proteomes" id="UP000005496"/>
    </source>
</evidence>
<name>D6SN14_9BACT</name>
<protein>
    <submittedName>
        <fullName evidence="1">Uncharacterized protein</fullName>
    </submittedName>
</protein>
<evidence type="ECO:0000313" key="1">
    <source>
        <dbReference type="EMBL" id="EFI36075.1"/>
    </source>
</evidence>
<organism evidence="1 2">
    <name type="scientific">Desulfonatronospira thiodismutans ASO3-1</name>
    <dbReference type="NCBI Taxonomy" id="555779"/>
    <lineage>
        <taxon>Bacteria</taxon>
        <taxon>Pseudomonadati</taxon>
        <taxon>Thermodesulfobacteriota</taxon>
        <taxon>Desulfovibrionia</taxon>
        <taxon>Desulfovibrionales</taxon>
        <taxon>Desulfonatronovibrionaceae</taxon>
        <taxon>Desulfonatronospira</taxon>
    </lineage>
</organism>
<dbReference type="AlphaFoldDB" id="D6SN14"/>
<proteinExistence type="predicted"/>
<keyword evidence="2" id="KW-1185">Reference proteome</keyword>
<accession>D6SN14</accession>
<dbReference type="Proteomes" id="UP000005496">
    <property type="component" value="Unassembled WGS sequence"/>
</dbReference>
<dbReference type="EMBL" id="ACJN02000001">
    <property type="protein sequence ID" value="EFI36075.1"/>
    <property type="molecule type" value="Genomic_DNA"/>
</dbReference>
<reference evidence="1" key="1">
    <citation type="submission" date="2010-05" db="EMBL/GenBank/DDBJ databases">
        <title>The draft genome of Desulfonatronospira thiodismutans ASO3-1.</title>
        <authorList>
            <consortium name="US DOE Joint Genome Institute (JGI-PGF)"/>
            <person name="Lucas S."/>
            <person name="Copeland A."/>
            <person name="Lapidus A."/>
            <person name="Cheng J.-F."/>
            <person name="Bruce D."/>
            <person name="Goodwin L."/>
            <person name="Pitluck S."/>
            <person name="Chertkov O."/>
            <person name="Brettin T."/>
            <person name="Detter J.C."/>
            <person name="Han C."/>
            <person name="Land M.L."/>
            <person name="Hauser L."/>
            <person name="Kyrpides N."/>
            <person name="Mikhailova N."/>
            <person name="Muyzer G."/>
            <person name="Woyke T."/>
        </authorList>
    </citation>
    <scope>NUCLEOTIDE SEQUENCE [LARGE SCALE GENOMIC DNA]</scope>
    <source>
        <strain evidence="1">ASO3-1</strain>
    </source>
</reference>
<gene>
    <name evidence="1" type="ORF">Dthio_PD3522</name>
</gene>
<comment type="caution">
    <text evidence="1">The sequence shown here is derived from an EMBL/GenBank/DDBJ whole genome shotgun (WGS) entry which is preliminary data.</text>
</comment>